<dbReference type="Ensembl" id="ENSPRET00000023300.1">
    <property type="protein sequence ID" value="ENSPREP00000023062.1"/>
    <property type="gene ID" value="ENSPREG00000015565.1"/>
</dbReference>
<evidence type="ECO:0000256" key="2">
    <source>
        <dbReference type="SAM" id="Phobius"/>
    </source>
</evidence>
<keyword evidence="2" id="KW-0472">Membrane</keyword>
<feature type="compositionally biased region" description="Low complexity" evidence="1">
    <location>
        <begin position="205"/>
        <end position="218"/>
    </location>
</feature>
<name>A0A3P9PMG2_POERE</name>
<accession>A0A3P9PMG2</accession>
<dbReference type="Bgee" id="ENSPREG00000015565">
    <property type="expression patterns" value="Expressed in head and 1 other cell type or tissue"/>
</dbReference>
<feature type="region of interest" description="Disordered" evidence="1">
    <location>
        <begin position="200"/>
        <end position="243"/>
    </location>
</feature>
<feature type="region of interest" description="Disordered" evidence="1">
    <location>
        <begin position="357"/>
        <end position="404"/>
    </location>
</feature>
<dbReference type="Pfam" id="PF15880">
    <property type="entry name" value="NDUFV3"/>
    <property type="match status" value="1"/>
</dbReference>
<keyword evidence="2" id="KW-0812">Transmembrane</keyword>
<feature type="compositionally biased region" description="Acidic residues" evidence="1">
    <location>
        <begin position="361"/>
        <end position="375"/>
    </location>
</feature>
<keyword evidence="4" id="KW-1185">Reference proteome</keyword>
<dbReference type="Proteomes" id="UP000242638">
    <property type="component" value="Unassembled WGS sequence"/>
</dbReference>
<dbReference type="GO" id="GO:0045271">
    <property type="term" value="C:respiratory chain complex I"/>
    <property type="evidence" value="ECO:0007669"/>
    <property type="project" value="InterPro"/>
</dbReference>
<sequence length="487" mass="52298">MILAEKRHVILTFVCTVFISKTVLFFFSFFCCCWFLQFESWGTLRRYPLALFCSEAKEPVKPVKNAKDPHKTGEDERAAVWTYKTAVAFPVKLSDPGVLPPFLGVTNEPVRFTAASEKAAAPPVTAATKSAGEKSSAVTASSDLYQSQEEVSQILAHDTLPVFVPAEEAPVEELCKGSVPGDVPALSVSLHDVVKPSMVSSRLGDSAAEEMSSSSSSDSDTDSDSDSESIPEDENLEVETETRSFSLELQQPSLQELQQPSLQEQREIKELIVSGVTKGLPNAEEAADQSVVQASRDPLRDSAFDALTATKNAAELTSSDLSTLTAPTDALCEAPAVPVEQHEAPDKAQSDSLLKAVDAFTELEEGLGDAGEESGGETSTIGPVQSKAVSAEVAADCPAEVGTSVELEDSAQVLVEATEEELHAETTAERPEESAAAPPEPEISFDNSTYKNYQHHSYTSFTFADLDVEMAKYRLPQPSSGKPSPRH</sequence>
<evidence type="ECO:0000256" key="1">
    <source>
        <dbReference type="SAM" id="MobiDB-lite"/>
    </source>
</evidence>
<feature type="transmembrane region" description="Helical" evidence="2">
    <location>
        <begin position="9"/>
        <end position="30"/>
    </location>
</feature>
<organism evidence="3 4">
    <name type="scientific">Poecilia reticulata</name>
    <name type="common">Guppy</name>
    <name type="synonym">Acanthophacelus reticulatus</name>
    <dbReference type="NCBI Taxonomy" id="8081"/>
    <lineage>
        <taxon>Eukaryota</taxon>
        <taxon>Metazoa</taxon>
        <taxon>Chordata</taxon>
        <taxon>Craniata</taxon>
        <taxon>Vertebrata</taxon>
        <taxon>Euteleostomi</taxon>
        <taxon>Actinopterygii</taxon>
        <taxon>Neopterygii</taxon>
        <taxon>Teleostei</taxon>
        <taxon>Neoteleostei</taxon>
        <taxon>Acanthomorphata</taxon>
        <taxon>Ovalentaria</taxon>
        <taxon>Atherinomorphae</taxon>
        <taxon>Cyprinodontiformes</taxon>
        <taxon>Poeciliidae</taxon>
        <taxon>Poeciliinae</taxon>
        <taxon>Poecilia</taxon>
    </lineage>
</organism>
<dbReference type="PANTHER" id="PTHR17117:SF3">
    <property type="entry name" value="NADH DEHYDROGENASE [UBIQUINONE] FLAVOPROTEIN 3, MITOCHONDRIAL"/>
    <property type="match status" value="1"/>
</dbReference>
<reference evidence="4" key="1">
    <citation type="submission" date="2013-11" db="EMBL/GenBank/DDBJ databases">
        <title>The genomic landscape of the Guanapo guppy.</title>
        <authorList>
            <person name="Kuenstner A."/>
            <person name="Dreyer C."/>
        </authorList>
    </citation>
    <scope>NUCLEOTIDE SEQUENCE</scope>
    <source>
        <strain evidence="4">Guanapo</strain>
    </source>
</reference>
<reference evidence="3" key="3">
    <citation type="submission" date="2025-09" db="UniProtKB">
        <authorList>
            <consortium name="Ensembl"/>
        </authorList>
    </citation>
    <scope>IDENTIFICATION</scope>
    <source>
        <strain evidence="3">Guanapo</strain>
    </source>
</reference>
<proteinExistence type="predicted"/>
<dbReference type="PANTHER" id="PTHR17117">
    <property type="entry name" value="NADH-UBIQUINONE OXIDOREDUCTASE"/>
    <property type="match status" value="1"/>
</dbReference>
<dbReference type="GO" id="GO:0005739">
    <property type="term" value="C:mitochondrion"/>
    <property type="evidence" value="ECO:0007669"/>
    <property type="project" value="InterPro"/>
</dbReference>
<feature type="compositionally biased region" description="Basic and acidic residues" evidence="1">
    <location>
        <begin position="420"/>
        <end position="433"/>
    </location>
</feature>
<dbReference type="GO" id="GO:0042775">
    <property type="term" value="P:mitochondrial ATP synthesis coupled electron transport"/>
    <property type="evidence" value="ECO:0007669"/>
    <property type="project" value="TreeGrafter"/>
</dbReference>
<reference evidence="3" key="2">
    <citation type="submission" date="2025-08" db="UniProtKB">
        <authorList>
            <consortium name="Ensembl"/>
        </authorList>
    </citation>
    <scope>IDENTIFICATION</scope>
    <source>
        <strain evidence="3">Guanapo</strain>
    </source>
</reference>
<feature type="compositionally biased region" description="Acidic residues" evidence="1">
    <location>
        <begin position="219"/>
        <end position="239"/>
    </location>
</feature>
<dbReference type="GeneTree" id="ENSGT00390000012196"/>
<keyword evidence="2" id="KW-1133">Transmembrane helix</keyword>
<evidence type="ECO:0000313" key="3">
    <source>
        <dbReference type="Ensembl" id="ENSPREP00000023062.1"/>
    </source>
</evidence>
<dbReference type="InterPro" id="IPR026193">
    <property type="entry name" value="NDUFV3"/>
</dbReference>
<dbReference type="STRING" id="8081.ENSPREP00000023062"/>
<evidence type="ECO:0000313" key="4">
    <source>
        <dbReference type="Proteomes" id="UP000242638"/>
    </source>
</evidence>
<feature type="region of interest" description="Disordered" evidence="1">
    <location>
        <begin position="418"/>
        <end position="447"/>
    </location>
</feature>
<protein>
    <submittedName>
        <fullName evidence="3">NADH:ubiquinone oxidoreductase subunit V3</fullName>
    </submittedName>
</protein>
<dbReference type="AlphaFoldDB" id="A0A3P9PMG2"/>
<dbReference type="OMA" id="NEAQNEY"/>